<dbReference type="Gene3D" id="3.40.50.1580">
    <property type="entry name" value="Nucleoside phosphorylase domain"/>
    <property type="match status" value="1"/>
</dbReference>
<feature type="domain" description="Nucleoside phosphorylase" evidence="6">
    <location>
        <begin position="17"/>
        <end position="224"/>
    </location>
</feature>
<dbReference type="SUPFAM" id="SSF53167">
    <property type="entry name" value="Purine and uridine phosphorylases"/>
    <property type="match status" value="1"/>
</dbReference>
<dbReference type="NCBIfam" id="NF004489">
    <property type="entry name" value="PRK05819.1"/>
    <property type="match status" value="1"/>
</dbReference>
<keyword evidence="8" id="KW-1185">Reference proteome</keyword>
<dbReference type="GO" id="GO:0004731">
    <property type="term" value="F:purine-nucleoside phosphorylase activity"/>
    <property type="evidence" value="ECO:0007669"/>
    <property type="project" value="InterPro"/>
</dbReference>
<proteinExistence type="predicted"/>
<dbReference type="GO" id="GO:0004850">
    <property type="term" value="F:uridine phosphorylase activity"/>
    <property type="evidence" value="ECO:0007669"/>
    <property type="project" value="UniProtKB-EC"/>
</dbReference>
<evidence type="ECO:0000313" key="8">
    <source>
        <dbReference type="Proteomes" id="UP000265643"/>
    </source>
</evidence>
<evidence type="ECO:0000313" key="7">
    <source>
        <dbReference type="EMBL" id="GCA67203.1"/>
    </source>
</evidence>
<dbReference type="PANTHER" id="PTHR43691:SF11">
    <property type="entry name" value="FI09636P-RELATED"/>
    <property type="match status" value="1"/>
</dbReference>
<dbReference type="Proteomes" id="UP000265643">
    <property type="component" value="Unassembled WGS sequence"/>
</dbReference>
<dbReference type="Pfam" id="PF01048">
    <property type="entry name" value="PNP_UDP_1"/>
    <property type="match status" value="1"/>
</dbReference>
<dbReference type="InterPro" id="IPR000845">
    <property type="entry name" value="Nucleoside_phosphorylase_d"/>
</dbReference>
<evidence type="ECO:0000256" key="1">
    <source>
        <dbReference type="ARBA" id="ARBA00011888"/>
    </source>
</evidence>
<comment type="caution">
    <text evidence="7">The sequence shown here is derived from an EMBL/GenBank/DDBJ whole genome shotgun (WGS) entry which is preliminary data.</text>
</comment>
<organism evidence="7 8">
    <name type="scientific">Mediterraneibacter butyricigenes</name>
    <dbReference type="NCBI Taxonomy" id="2316025"/>
    <lineage>
        <taxon>Bacteria</taxon>
        <taxon>Bacillati</taxon>
        <taxon>Bacillota</taxon>
        <taxon>Clostridia</taxon>
        <taxon>Lachnospirales</taxon>
        <taxon>Lachnospiraceae</taxon>
        <taxon>Mediterraneibacter</taxon>
    </lineage>
</organism>
<dbReference type="RefSeq" id="WP_117602964.1">
    <property type="nucleotide sequence ID" value="NZ_BHGK01000001.1"/>
</dbReference>
<evidence type="ECO:0000256" key="2">
    <source>
        <dbReference type="ARBA" id="ARBA00021980"/>
    </source>
</evidence>
<dbReference type="CDD" id="cd09006">
    <property type="entry name" value="PNP_EcPNPI-like"/>
    <property type="match status" value="1"/>
</dbReference>
<dbReference type="NCBIfam" id="TIGR00107">
    <property type="entry name" value="deoD"/>
    <property type="match status" value="1"/>
</dbReference>
<keyword evidence="4" id="KW-0808">Transferase</keyword>
<evidence type="ECO:0000256" key="4">
    <source>
        <dbReference type="ARBA" id="ARBA00022679"/>
    </source>
</evidence>
<dbReference type="GO" id="GO:0005829">
    <property type="term" value="C:cytosol"/>
    <property type="evidence" value="ECO:0007669"/>
    <property type="project" value="TreeGrafter"/>
</dbReference>
<comment type="catalytic activity">
    <reaction evidence="5">
        <text>uridine + phosphate = alpha-D-ribose 1-phosphate + uracil</text>
        <dbReference type="Rhea" id="RHEA:24388"/>
        <dbReference type="ChEBI" id="CHEBI:16704"/>
        <dbReference type="ChEBI" id="CHEBI:17568"/>
        <dbReference type="ChEBI" id="CHEBI:43474"/>
        <dbReference type="ChEBI" id="CHEBI:57720"/>
        <dbReference type="EC" id="2.4.2.3"/>
    </reaction>
</comment>
<dbReference type="GO" id="GO:0006152">
    <property type="term" value="P:purine nucleoside catabolic process"/>
    <property type="evidence" value="ECO:0007669"/>
    <property type="project" value="TreeGrafter"/>
</dbReference>
<dbReference type="PANTHER" id="PTHR43691">
    <property type="entry name" value="URIDINE PHOSPHORYLASE"/>
    <property type="match status" value="1"/>
</dbReference>
<evidence type="ECO:0000256" key="3">
    <source>
        <dbReference type="ARBA" id="ARBA00022676"/>
    </source>
</evidence>
<evidence type="ECO:0000256" key="5">
    <source>
        <dbReference type="ARBA" id="ARBA00048447"/>
    </source>
</evidence>
<reference evidence="8" key="1">
    <citation type="submission" date="2018-09" db="EMBL/GenBank/DDBJ databases">
        <title>Draft Genome Sequence of Mediterraneibacter sp. KCTC 15684.</title>
        <authorList>
            <person name="Kim J.S."/>
            <person name="Han K.I."/>
            <person name="Suh M.K."/>
            <person name="Lee K.C."/>
            <person name="Eom M.K."/>
            <person name="Lee J.H."/>
            <person name="Park S.H."/>
            <person name="Kang S.W."/>
            <person name="Park J.E."/>
            <person name="Oh B.S."/>
            <person name="Yu S.Y."/>
            <person name="Choi S.H."/>
            <person name="Lee D.H."/>
            <person name="Yoon H."/>
            <person name="Kim B."/>
            <person name="Yang S.J."/>
            <person name="Lee J.S."/>
        </authorList>
    </citation>
    <scope>NUCLEOTIDE SEQUENCE [LARGE SCALE GENOMIC DNA]</scope>
    <source>
        <strain evidence="8">KCTC 15684</strain>
    </source>
</reference>
<name>A0A391PC24_9FIRM</name>
<keyword evidence="3" id="KW-0328">Glycosyltransferase</keyword>
<sequence length="236" mass="26110">MSTAHNEAKNGEIAKCVLMPGDPLRAKFIAETFLEDAKLVNQVRNMLAFTGTYKGKEVTVMASGMGMPSIGIYSYELFSQYGVEQIIRIGSAGAYTTDLKLRDVVLADSVWSESNYAKRQNGCEDDVMYPSKELNEKIQKVAEELGKKVILDRVHSSDVFYTEDNVDTYADIYRKHGCTCVDMESFALFHNANVLGKKAACLLTISDSLATGEEASTMERQTSFTDMMEIALNASI</sequence>
<evidence type="ECO:0000259" key="6">
    <source>
        <dbReference type="Pfam" id="PF01048"/>
    </source>
</evidence>
<gene>
    <name evidence="7" type="ORF">KGMB01110_16390</name>
</gene>
<accession>A0A391PC24</accession>
<dbReference type="InterPro" id="IPR035994">
    <property type="entry name" value="Nucleoside_phosphorylase_sf"/>
</dbReference>
<dbReference type="EC" id="2.4.2.3" evidence="1"/>
<dbReference type="AlphaFoldDB" id="A0A391PC24"/>
<dbReference type="EMBL" id="BHGK01000001">
    <property type="protein sequence ID" value="GCA67203.1"/>
    <property type="molecule type" value="Genomic_DNA"/>
</dbReference>
<protein>
    <recommendedName>
        <fullName evidence="2">Uridine phosphorylase</fullName>
        <ecNumber evidence="1">2.4.2.3</ecNumber>
    </recommendedName>
</protein>
<dbReference type="InterPro" id="IPR004402">
    <property type="entry name" value="DeoD-type"/>
</dbReference>